<evidence type="ECO:0000313" key="3">
    <source>
        <dbReference type="Proteomes" id="UP001229313"/>
    </source>
</evidence>
<organism evidence="2 3">
    <name type="scientific">Lysobacter yananisis</name>
    <dbReference type="NCBI Taxonomy" id="1003114"/>
    <lineage>
        <taxon>Bacteria</taxon>
        <taxon>Pseudomonadati</taxon>
        <taxon>Pseudomonadota</taxon>
        <taxon>Gammaproteobacteria</taxon>
        <taxon>Lysobacterales</taxon>
        <taxon>Lysobacteraceae</taxon>
        <taxon>Lysobacter</taxon>
    </lineage>
</organism>
<proteinExistence type="predicted"/>
<gene>
    <name evidence="2" type="ORF">RDV84_10655</name>
</gene>
<keyword evidence="1" id="KW-0472">Membrane</keyword>
<keyword evidence="1" id="KW-1133">Transmembrane helix</keyword>
<feature type="transmembrane region" description="Helical" evidence="1">
    <location>
        <begin position="12"/>
        <end position="32"/>
    </location>
</feature>
<evidence type="ECO:0000256" key="1">
    <source>
        <dbReference type="SAM" id="Phobius"/>
    </source>
</evidence>
<evidence type="ECO:0000313" key="2">
    <source>
        <dbReference type="EMBL" id="WMT05278.1"/>
    </source>
</evidence>
<keyword evidence="3" id="KW-1185">Reference proteome</keyword>
<dbReference type="EMBL" id="CP133568">
    <property type="protein sequence ID" value="WMT05278.1"/>
    <property type="molecule type" value="Genomic_DNA"/>
</dbReference>
<dbReference type="RefSeq" id="WP_309153392.1">
    <property type="nucleotide sequence ID" value="NZ_CP133568.1"/>
</dbReference>
<accession>A0ABY9PFR0</accession>
<name>A0ABY9PFR0_9GAMM</name>
<sequence length="50" mass="5384">MLTSSDFIQALRSAFIVYALAMTSTGAALRFAPDDARQARARTPAALRLV</sequence>
<keyword evidence="1" id="KW-0812">Transmembrane</keyword>
<dbReference type="Proteomes" id="UP001229313">
    <property type="component" value="Chromosome"/>
</dbReference>
<protein>
    <submittedName>
        <fullName evidence="2">Uncharacterized protein</fullName>
    </submittedName>
</protein>
<reference evidence="2 3" key="1">
    <citation type="submission" date="2023-08" db="EMBL/GenBank/DDBJ databases">
        <title>The whole genome sequence of Lysobacter yananisis.</title>
        <authorList>
            <person name="Sun H."/>
        </authorList>
    </citation>
    <scope>NUCLEOTIDE SEQUENCE [LARGE SCALE GENOMIC DNA]</scope>
    <source>
        <strain evidence="2 3">SNNU513</strain>
    </source>
</reference>